<proteinExistence type="predicted"/>
<gene>
    <name evidence="1" type="ORF">T4E_11006</name>
</gene>
<organism evidence="1 2">
    <name type="scientific">Trichinella pseudospiralis</name>
    <name type="common">Parasitic roundworm</name>
    <dbReference type="NCBI Taxonomy" id="6337"/>
    <lineage>
        <taxon>Eukaryota</taxon>
        <taxon>Metazoa</taxon>
        <taxon>Ecdysozoa</taxon>
        <taxon>Nematoda</taxon>
        <taxon>Enoplea</taxon>
        <taxon>Dorylaimia</taxon>
        <taxon>Trichinellida</taxon>
        <taxon>Trichinellidae</taxon>
        <taxon>Trichinella</taxon>
    </lineage>
</organism>
<dbReference type="EMBL" id="JYDU01000279">
    <property type="protein sequence ID" value="KRX87562.1"/>
    <property type="molecule type" value="Genomic_DNA"/>
</dbReference>
<accession>A0A0V0XHT7</accession>
<comment type="caution">
    <text evidence="1">The sequence shown here is derived from an EMBL/GenBank/DDBJ whole genome shotgun (WGS) entry which is preliminary data.</text>
</comment>
<name>A0A0V0XHT7_TRIPS</name>
<protein>
    <submittedName>
        <fullName evidence="1">Uncharacterized protein</fullName>
    </submittedName>
</protein>
<dbReference type="Proteomes" id="UP000054815">
    <property type="component" value="Unassembled WGS sequence"/>
</dbReference>
<sequence>MIKVIRLLSRPEEKCRIIAEPSAGSLQIHNAITGSLPRRNLNIFKEAFKLGNLIHEMNQVGQLLNVVRDVYFELEAAEKQQILILLNDRRAVRSGFNGRKWKHSKEFGILYEKAYISDTFESRKSFDLLVENCNLSCIAMQF</sequence>
<dbReference type="AlphaFoldDB" id="A0A0V0XHT7"/>
<evidence type="ECO:0000313" key="2">
    <source>
        <dbReference type="Proteomes" id="UP000054815"/>
    </source>
</evidence>
<evidence type="ECO:0000313" key="1">
    <source>
        <dbReference type="EMBL" id="KRX87562.1"/>
    </source>
</evidence>
<reference evidence="1 2" key="1">
    <citation type="submission" date="2015-01" db="EMBL/GenBank/DDBJ databases">
        <title>Evolution of Trichinella species and genotypes.</title>
        <authorList>
            <person name="Korhonen P.K."/>
            <person name="Edoardo P."/>
            <person name="Giuseppe L.R."/>
            <person name="Gasser R.B."/>
        </authorList>
    </citation>
    <scope>NUCLEOTIDE SEQUENCE [LARGE SCALE GENOMIC DNA]</scope>
    <source>
        <strain evidence="1">ISS141</strain>
    </source>
</reference>